<protein>
    <submittedName>
        <fullName evidence="5">ABC transporter related protein</fullName>
    </submittedName>
</protein>
<organism evidence="5 6">
    <name type="scientific">Acetonema longum DSM 6540</name>
    <dbReference type="NCBI Taxonomy" id="1009370"/>
    <lineage>
        <taxon>Bacteria</taxon>
        <taxon>Bacillati</taxon>
        <taxon>Bacillota</taxon>
        <taxon>Negativicutes</taxon>
        <taxon>Acetonemataceae</taxon>
        <taxon>Acetonema</taxon>
    </lineage>
</organism>
<dbReference type="InterPro" id="IPR050166">
    <property type="entry name" value="ABC_transporter_ATP-bind"/>
</dbReference>
<dbReference type="PROSITE" id="PS50893">
    <property type="entry name" value="ABC_TRANSPORTER_2"/>
    <property type="match status" value="1"/>
</dbReference>
<dbReference type="GO" id="GO:0016887">
    <property type="term" value="F:ATP hydrolysis activity"/>
    <property type="evidence" value="ECO:0007669"/>
    <property type="project" value="InterPro"/>
</dbReference>
<evidence type="ECO:0000313" key="6">
    <source>
        <dbReference type="Proteomes" id="UP000003240"/>
    </source>
</evidence>
<proteinExistence type="predicted"/>
<dbReference type="STRING" id="1009370.ALO_08550"/>
<dbReference type="EMBL" id="AFGF01000065">
    <property type="protein sequence ID" value="EGO64319.1"/>
    <property type="molecule type" value="Genomic_DNA"/>
</dbReference>
<dbReference type="Gene3D" id="3.40.50.300">
    <property type="entry name" value="P-loop containing nucleotide triphosphate hydrolases"/>
    <property type="match status" value="1"/>
</dbReference>
<evidence type="ECO:0000313" key="5">
    <source>
        <dbReference type="EMBL" id="EGO64319.1"/>
    </source>
</evidence>
<dbReference type="Pfam" id="PF00005">
    <property type="entry name" value="ABC_tran"/>
    <property type="match status" value="1"/>
</dbReference>
<dbReference type="SUPFAM" id="SSF52540">
    <property type="entry name" value="P-loop containing nucleoside triphosphate hydrolases"/>
    <property type="match status" value="1"/>
</dbReference>
<dbReference type="InterPro" id="IPR017871">
    <property type="entry name" value="ABC_transporter-like_CS"/>
</dbReference>
<dbReference type="eggNOG" id="COG1116">
    <property type="taxonomic scope" value="Bacteria"/>
</dbReference>
<dbReference type="CDD" id="cd03293">
    <property type="entry name" value="ABC_NrtD_SsuB_transporters"/>
    <property type="match status" value="1"/>
</dbReference>
<keyword evidence="3" id="KW-0067">ATP-binding</keyword>
<dbReference type="Proteomes" id="UP000003240">
    <property type="component" value="Unassembled WGS sequence"/>
</dbReference>
<dbReference type="InterPro" id="IPR027417">
    <property type="entry name" value="P-loop_NTPase"/>
</dbReference>
<evidence type="ECO:0000256" key="1">
    <source>
        <dbReference type="ARBA" id="ARBA00022448"/>
    </source>
</evidence>
<evidence type="ECO:0000259" key="4">
    <source>
        <dbReference type="PROSITE" id="PS50893"/>
    </source>
</evidence>
<dbReference type="OrthoDB" id="9802264at2"/>
<dbReference type="InterPro" id="IPR003439">
    <property type="entry name" value="ABC_transporter-like_ATP-bd"/>
</dbReference>
<comment type="caution">
    <text evidence="5">The sequence shown here is derived from an EMBL/GenBank/DDBJ whole genome shotgun (WGS) entry which is preliminary data.</text>
</comment>
<dbReference type="InterPro" id="IPR003593">
    <property type="entry name" value="AAA+_ATPase"/>
</dbReference>
<dbReference type="PROSITE" id="PS00211">
    <property type="entry name" value="ABC_TRANSPORTER_1"/>
    <property type="match status" value="1"/>
</dbReference>
<keyword evidence="6" id="KW-1185">Reference proteome</keyword>
<accession>F7NI12</accession>
<sequence>MIQIKDLTVTYESQGECYEALQQINLELPAGETCVIIGPSGCGKSSLLKVMAGIIRDFAGTVTVNGQPVNPERQRIGFIPQNYGLLPWKNVYENILLGVKIKNQINAATGETLTSLLEQLGLTGLENRYPAELSGGQQQRVALARSFLLKPDLLLMDEPFSALDALTREEIQHVFLNTWREHAISTILVTHQVEEAVYLGRRIVIMSASPGMVSQIIDNPLFGVEDVRRRQDFFELTLALRQQIKEMKRNGAK</sequence>
<gene>
    <name evidence="5" type="ORF">ALO_08550</name>
</gene>
<dbReference type="PANTHER" id="PTHR42788:SF2">
    <property type="entry name" value="ABC TRANSPORTER ATP-BINDING PROTEIN"/>
    <property type="match status" value="1"/>
</dbReference>
<dbReference type="RefSeq" id="WP_004094659.1">
    <property type="nucleotide sequence ID" value="NZ_AFGF01000065.1"/>
</dbReference>
<keyword evidence="1" id="KW-0813">Transport</keyword>
<dbReference type="GO" id="GO:0005524">
    <property type="term" value="F:ATP binding"/>
    <property type="evidence" value="ECO:0007669"/>
    <property type="project" value="UniProtKB-KW"/>
</dbReference>
<keyword evidence="2" id="KW-0547">Nucleotide-binding</keyword>
<feature type="domain" description="ABC transporter" evidence="4">
    <location>
        <begin position="2"/>
        <end position="233"/>
    </location>
</feature>
<evidence type="ECO:0000256" key="3">
    <source>
        <dbReference type="ARBA" id="ARBA00022840"/>
    </source>
</evidence>
<dbReference type="AlphaFoldDB" id="F7NI12"/>
<dbReference type="SMART" id="SM00382">
    <property type="entry name" value="AAA"/>
    <property type="match status" value="1"/>
</dbReference>
<name>F7NI12_9FIRM</name>
<dbReference type="PANTHER" id="PTHR42788">
    <property type="entry name" value="TAURINE IMPORT ATP-BINDING PROTEIN-RELATED"/>
    <property type="match status" value="1"/>
</dbReference>
<evidence type="ECO:0000256" key="2">
    <source>
        <dbReference type="ARBA" id="ARBA00022741"/>
    </source>
</evidence>
<reference evidence="5 6" key="1">
    <citation type="journal article" date="2011" name="EMBO J.">
        <title>Structural diversity of bacterial flagellar motors.</title>
        <authorList>
            <person name="Chen S."/>
            <person name="Beeby M."/>
            <person name="Murphy G.E."/>
            <person name="Leadbetter J.R."/>
            <person name="Hendrixson D.R."/>
            <person name="Briegel A."/>
            <person name="Li Z."/>
            <person name="Shi J."/>
            <person name="Tocheva E.I."/>
            <person name="Muller A."/>
            <person name="Dobro M.J."/>
            <person name="Jensen G.J."/>
        </authorList>
    </citation>
    <scope>NUCLEOTIDE SEQUENCE [LARGE SCALE GENOMIC DNA]</scope>
    <source>
        <strain evidence="5 6">DSM 6540</strain>
    </source>
</reference>